<evidence type="ECO:0000259" key="1">
    <source>
        <dbReference type="Pfam" id="PF12245"/>
    </source>
</evidence>
<proteinExistence type="predicted"/>
<organism evidence="2 3">
    <name type="scientific">Chloroflexus aggregans</name>
    <dbReference type="NCBI Taxonomy" id="152260"/>
    <lineage>
        <taxon>Bacteria</taxon>
        <taxon>Bacillati</taxon>
        <taxon>Chloroflexota</taxon>
        <taxon>Chloroflexia</taxon>
        <taxon>Chloroflexales</taxon>
        <taxon>Chloroflexineae</taxon>
        <taxon>Chloroflexaceae</taxon>
        <taxon>Chloroflexus</taxon>
    </lineage>
</organism>
<dbReference type="Pfam" id="PF12245">
    <property type="entry name" value="Big_3_2"/>
    <property type="match status" value="2"/>
</dbReference>
<name>A0A2J6X934_9CHLR</name>
<gene>
    <name evidence="2" type="ORF">C0184_04800</name>
</gene>
<reference evidence="2 3" key="1">
    <citation type="submission" date="2018-01" db="EMBL/GenBank/DDBJ databases">
        <title>Metagenomic assembled genomes from two thermal pools in the Uzon Caldera, Kamchatka, Russia.</title>
        <authorList>
            <person name="Wilkins L."/>
            <person name="Ettinger C."/>
        </authorList>
    </citation>
    <scope>NUCLEOTIDE SEQUENCE [LARGE SCALE GENOMIC DNA]</scope>
    <source>
        <strain evidence="2">ZAV-02</strain>
    </source>
</reference>
<feature type="domain" description="Ig-like" evidence="1">
    <location>
        <begin position="157"/>
        <end position="221"/>
    </location>
</feature>
<dbReference type="Proteomes" id="UP000243376">
    <property type="component" value="Unassembled WGS sequence"/>
</dbReference>
<evidence type="ECO:0000313" key="2">
    <source>
        <dbReference type="EMBL" id="PMP83773.1"/>
    </source>
</evidence>
<dbReference type="EMBL" id="PNIQ01000314">
    <property type="protein sequence ID" value="PMP83773.1"/>
    <property type="molecule type" value="Genomic_DNA"/>
</dbReference>
<accession>A0A2J6X934</accession>
<protein>
    <recommendedName>
        <fullName evidence="1">Ig-like domain-containing protein</fullName>
    </recommendedName>
</protein>
<dbReference type="AlphaFoldDB" id="A0A2J6X934"/>
<feature type="non-terminal residue" evidence="2">
    <location>
        <position position="1"/>
    </location>
</feature>
<evidence type="ECO:0000313" key="3">
    <source>
        <dbReference type="Proteomes" id="UP000243376"/>
    </source>
</evidence>
<comment type="caution">
    <text evidence="2">The sequence shown here is derived from an EMBL/GenBank/DDBJ whole genome shotgun (WGS) entry which is preliminary data.</text>
</comment>
<feature type="domain" description="Ig-like" evidence="1">
    <location>
        <begin position="290"/>
        <end position="340"/>
    </location>
</feature>
<sequence length="362" mass="38862">SRVGGDGRTSIRVTFPGLEATPQNVSVRWRWGAPPTDTENDSGGWVVLAPNATASTELTVPIPAAFLNSNDCTPRTLYTQLRRNPDNIIESRKQSASVIIDTSVAARVEVQNPLLYDTSSWYASNFTVRDLDPGSTPLPQVMLRVIDDRDCSQITRVRVANSSAALAVNTDLDVDDELTAIVPLPGFTFIPPSPDGYYPVVVRVYDALGNSKTITKTIRLDRVSPQLSLSGSEVITVTDSPMGDILQDITFDLSTATLVEANGIIGVLIAVSPNAVTNPATASTLQWIAVPVDYNGGQFTVSSWSVANAPGVTMATTSVAEQTFYLYIRLIDRAGNIGDTILETTATSTLSPVRTFLPLTLK</sequence>
<dbReference type="InterPro" id="IPR022038">
    <property type="entry name" value="Ig-like_bact"/>
</dbReference>